<evidence type="ECO:0000313" key="1">
    <source>
        <dbReference type="EMBL" id="CAP99629.1"/>
    </source>
</evidence>
<accession>B6HVS8</accession>
<dbReference type="OMA" id="VYWNIGV"/>
<dbReference type="EMBL" id="AM920437">
    <property type="protein sequence ID" value="CAP99629.1"/>
    <property type="molecule type" value="Genomic_DNA"/>
</dbReference>
<proteinExistence type="predicted"/>
<gene>
    <name evidence="1" type="ORF">Pc22g23410</name>
    <name evidence="1" type="ORF">PCH_Pc22g23410</name>
</gene>
<evidence type="ECO:0000313" key="2">
    <source>
        <dbReference type="Proteomes" id="UP000000724"/>
    </source>
</evidence>
<dbReference type="BioCyc" id="PCHR:PC22G23410-MONOMER"/>
<protein>
    <submittedName>
        <fullName evidence="1">Pc22g23410 protein</fullName>
    </submittedName>
</protein>
<reference evidence="1 2" key="1">
    <citation type="journal article" date="2008" name="Nat. Biotechnol.">
        <title>Genome sequencing and analysis of the filamentous fungus Penicillium chrysogenum.</title>
        <authorList>
            <person name="van den Berg M.A."/>
            <person name="Albang R."/>
            <person name="Albermann K."/>
            <person name="Badger J.H."/>
            <person name="Daran J.-M."/>
            <person name="Driessen A.J.M."/>
            <person name="Garcia-Estrada C."/>
            <person name="Fedorova N.D."/>
            <person name="Harris D.M."/>
            <person name="Heijne W.H.M."/>
            <person name="Joardar V.S."/>
            <person name="Kiel J.A.K.W."/>
            <person name="Kovalchuk A."/>
            <person name="Martin J.F."/>
            <person name="Nierman W.C."/>
            <person name="Nijland J.G."/>
            <person name="Pronk J.T."/>
            <person name="Roubos J.A."/>
            <person name="van der Klei I.J."/>
            <person name="van Peij N.N.M.E."/>
            <person name="Veenhuis M."/>
            <person name="von Doehren H."/>
            <person name="Wagner C."/>
            <person name="Wortman J.R."/>
            <person name="Bovenberg R.A.L."/>
        </authorList>
    </citation>
    <scope>NUCLEOTIDE SEQUENCE [LARGE SCALE GENOMIC DNA]</scope>
    <source>
        <strain evidence="2">ATCC 28089 / DSM 1075 / NRRL 1951 / Wisconsin 54-1255</strain>
    </source>
</reference>
<dbReference type="Proteomes" id="UP000000724">
    <property type="component" value="Contig Pc00c22"/>
</dbReference>
<sequence length="90" mass="9832">MLEIPQSESYKASFADDFVLLSLPPGKTPILYVYWNIGVKDPGTWEKANRESKLQDLPPAHSAIYAPAIEPTLQTGIEALASSALAFEVL</sequence>
<dbReference type="HOGENOM" id="CLU_2441546_0_0_1"/>
<dbReference type="VEuPathDB" id="FungiDB:PCH_Pc22g23410"/>
<dbReference type="OrthoDB" id="6119954at2759"/>
<organism evidence="1 2">
    <name type="scientific">Penicillium rubens (strain ATCC 28089 / DSM 1075 / NRRL 1951 / Wisconsin 54-1255)</name>
    <name type="common">Penicillium chrysogenum</name>
    <dbReference type="NCBI Taxonomy" id="500485"/>
    <lineage>
        <taxon>Eukaryota</taxon>
        <taxon>Fungi</taxon>
        <taxon>Dikarya</taxon>
        <taxon>Ascomycota</taxon>
        <taxon>Pezizomycotina</taxon>
        <taxon>Eurotiomycetes</taxon>
        <taxon>Eurotiomycetidae</taxon>
        <taxon>Eurotiales</taxon>
        <taxon>Aspergillaceae</taxon>
        <taxon>Penicillium</taxon>
        <taxon>Penicillium chrysogenum species complex</taxon>
    </lineage>
</organism>
<dbReference type="AlphaFoldDB" id="B6HVS8"/>
<name>B6HVS8_PENRW</name>
<keyword evidence="2" id="KW-1185">Reference proteome</keyword>